<feature type="signal peptide" evidence="1">
    <location>
        <begin position="1"/>
        <end position="18"/>
    </location>
</feature>
<protein>
    <recommendedName>
        <fullName evidence="4">DUF4197 domain-containing protein</fullName>
    </recommendedName>
</protein>
<keyword evidence="3" id="KW-1185">Reference proteome</keyword>
<dbReference type="InParanoid" id="A0A1I2EBC3"/>
<dbReference type="RefSeq" id="WP_010528590.1">
    <property type="nucleotide sequence ID" value="NZ_AFSL01000088.1"/>
</dbReference>
<evidence type="ECO:0000313" key="3">
    <source>
        <dbReference type="Proteomes" id="UP000181976"/>
    </source>
</evidence>
<dbReference type="InterPro" id="IPR025245">
    <property type="entry name" value="DUF4197"/>
</dbReference>
<reference evidence="2 3" key="1">
    <citation type="submission" date="2016-10" db="EMBL/GenBank/DDBJ databases">
        <authorList>
            <person name="de Groot N.N."/>
        </authorList>
    </citation>
    <scope>NUCLEOTIDE SEQUENCE [LARGE SCALE GENOMIC DNA]</scope>
    <source>
        <strain evidence="2 3">DSM 19012</strain>
    </source>
</reference>
<evidence type="ECO:0000256" key="1">
    <source>
        <dbReference type="SAM" id="SignalP"/>
    </source>
</evidence>
<dbReference type="EMBL" id="FONA01000022">
    <property type="protein sequence ID" value="SFE90155.1"/>
    <property type="molecule type" value="Genomic_DNA"/>
</dbReference>
<evidence type="ECO:0008006" key="4">
    <source>
        <dbReference type="Google" id="ProtNLM"/>
    </source>
</evidence>
<gene>
    <name evidence="2" type="ORF">SAMN05444380_12214</name>
</gene>
<proteinExistence type="predicted"/>
<dbReference type="Pfam" id="PF13852">
    <property type="entry name" value="DUF4197"/>
    <property type="match status" value="1"/>
</dbReference>
<keyword evidence="1" id="KW-0732">Signal</keyword>
<feature type="chain" id="PRO_5010322185" description="DUF4197 domain-containing protein" evidence="1">
    <location>
        <begin position="19"/>
        <end position="250"/>
    </location>
</feature>
<dbReference type="Proteomes" id="UP000181976">
    <property type="component" value="Unassembled WGS sequence"/>
</dbReference>
<evidence type="ECO:0000313" key="2">
    <source>
        <dbReference type="EMBL" id="SFE90155.1"/>
    </source>
</evidence>
<organism evidence="2 3">
    <name type="scientific">Thermophagus xiamenensis</name>
    <dbReference type="NCBI Taxonomy" id="385682"/>
    <lineage>
        <taxon>Bacteria</taxon>
        <taxon>Pseudomonadati</taxon>
        <taxon>Bacteroidota</taxon>
        <taxon>Bacteroidia</taxon>
        <taxon>Marinilabiliales</taxon>
        <taxon>Marinilabiliaceae</taxon>
        <taxon>Thermophagus</taxon>
    </lineage>
</organism>
<dbReference type="OrthoDB" id="5292580at2"/>
<name>A0A1I2EBC3_9BACT</name>
<dbReference type="PROSITE" id="PS51257">
    <property type="entry name" value="PROKAR_LIPOPROTEIN"/>
    <property type="match status" value="1"/>
</dbReference>
<dbReference type="AlphaFoldDB" id="A0A1I2EBC3"/>
<accession>A0A1I2EBC3</accession>
<dbReference type="STRING" id="385682.SAMN05444380_12214"/>
<sequence length="250" mass="27665">MKKLFVSFPILLIFMSCAELSQVVKDFGANQPLTQSEVISGLKQALVIGADSAAKTLAKTNGYYGDELVKITLPPQAQTITDNLSKIPGGEKMVEDVLLRINRAAEDAAREAAPIFAKAISQMTIQDGFKILNGETDAATQYLRMQTYDELYDLYKPKIKASVEKKLAGNISTAEAWETLTSQWNRVAQSFIGQMADLESVEMELDQYLTEKALDGLFLKLANEEKEIRTNAEARVTDLLRRVFGSTNAQ</sequence>
<dbReference type="eggNOG" id="ENOG502Z7PK">
    <property type="taxonomic scope" value="Bacteria"/>
</dbReference>